<dbReference type="RefSeq" id="WP_097803169.1">
    <property type="nucleotide sequence ID" value="NZ_FXYH01000002.1"/>
</dbReference>
<evidence type="ECO:0000313" key="1">
    <source>
        <dbReference type="EMBL" id="SMX35854.1"/>
    </source>
</evidence>
<evidence type="ECO:0000313" key="2">
    <source>
        <dbReference type="Proteomes" id="UP000220836"/>
    </source>
</evidence>
<dbReference type="Proteomes" id="UP000220836">
    <property type="component" value="Unassembled WGS sequence"/>
</dbReference>
<name>A0A238K0F0_9RHOB</name>
<protein>
    <submittedName>
        <fullName evidence="1">Uncharacterized protein</fullName>
    </submittedName>
</protein>
<dbReference type="OrthoDB" id="7820733at2"/>
<reference evidence="1 2" key="1">
    <citation type="submission" date="2017-05" db="EMBL/GenBank/DDBJ databases">
        <authorList>
            <person name="Song R."/>
            <person name="Chenine A.L."/>
            <person name="Ruprecht R.M."/>
        </authorList>
    </citation>
    <scope>NUCLEOTIDE SEQUENCE [LARGE SCALE GENOMIC DNA]</scope>
    <source>
        <strain evidence="1 2">CECT 8663</strain>
    </source>
</reference>
<organism evidence="1 2">
    <name type="scientific">Pelagimonas varians</name>
    <dbReference type="NCBI Taxonomy" id="696760"/>
    <lineage>
        <taxon>Bacteria</taxon>
        <taxon>Pseudomonadati</taxon>
        <taxon>Pseudomonadota</taxon>
        <taxon>Alphaproteobacteria</taxon>
        <taxon>Rhodobacterales</taxon>
        <taxon>Roseobacteraceae</taxon>
        <taxon>Pelagimonas</taxon>
    </lineage>
</organism>
<gene>
    <name evidence="1" type="ORF">PEV8663_00615</name>
</gene>
<dbReference type="EMBL" id="FXYH01000002">
    <property type="protein sequence ID" value="SMX35854.1"/>
    <property type="molecule type" value="Genomic_DNA"/>
</dbReference>
<keyword evidence="2" id="KW-1185">Reference proteome</keyword>
<proteinExistence type="predicted"/>
<sequence length="231" mass="25719">MMEYIGTWQLGGLSHAGQILAPATRPWITDLAALCPYEGLQPGNLPEFERDPDWNNWALTDSPQDPSERLNWHVFQQGGTRYLVADRMLMSRVSWQDLDDAGYVFGTEVSIDGKPFRCRLLTGGDTPHDDPYLGATGPNEWDALVGGGGALSAPQPDPTNSAKPLSPDHLNSAHNKLWNWFGAVSWTVEPVAHRADGRACRGYHGPTYFYVNTVDHRHEDIGWRPVLEEVL</sequence>
<dbReference type="AlphaFoldDB" id="A0A238K0F0"/>
<accession>A0A238K0F0</accession>